<sequence>MIRSLSISLGLVALAALGGYWMTSQPNVGLTPVAAAQAQEVPQVESFTLGDPDAPIKLEEFASFTCGHCGNFHEDVFKRLKADYIDTGKVHFTYREVYWDPYAIWAGLLARCGGEMRFFGIVSVLYEKQKDWIDAKDPAKTAENLRQIGRAAGLGEAEMETCLSDAALATALRDQSAATTAAAGVTGTPSMLIDGELYKNMRYRDLKKILDEKLAG</sequence>
<dbReference type="Pfam" id="PF13462">
    <property type="entry name" value="Thioredoxin_4"/>
    <property type="match status" value="1"/>
</dbReference>
<gene>
    <name evidence="3" type="ORF">EV662_1084</name>
</gene>
<organism evidence="3 4">
    <name type="scientific">Rhodovulum marinum</name>
    <dbReference type="NCBI Taxonomy" id="320662"/>
    <lineage>
        <taxon>Bacteria</taxon>
        <taxon>Pseudomonadati</taxon>
        <taxon>Pseudomonadota</taxon>
        <taxon>Alphaproteobacteria</taxon>
        <taxon>Rhodobacterales</taxon>
        <taxon>Paracoccaceae</taxon>
        <taxon>Rhodovulum</taxon>
    </lineage>
</organism>
<dbReference type="Gene3D" id="3.40.30.10">
    <property type="entry name" value="Glutaredoxin"/>
    <property type="match status" value="1"/>
</dbReference>
<dbReference type="AlphaFoldDB" id="A0A4R2PVS9"/>
<dbReference type="CDD" id="cd02972">
    <property type="entry name" value="DsbA_family"/>
    <property type="match status" value="1"/>
</dbReference>
<dbReference type="EMBL" id="SLXP01000008">
    <property type="protein sequence ID" value="TCP40130.1"/>
    <property type="molecule type" value="Genomic_DNA"/>
</dbReference>
<keyword evidence="4" id="KW-1185">Reference proteome</keyword>
<comment type="caution">
    <text evidence="3">The sequence shown here is derived from an EMBL/GenBank/DDBJ whole genome shotgun (WGS) entry which is preliminary data.</text>
</comment>
<evidence type="ECO:0000259" key="2">
    <source>
        <dbReference type="Pfam" id="PF13462"/>
    </source>
</evidence>
<reference evidence="3 4" key="1">
    <citation type="submission" date="2019-03" db="EMBL/GenBank/DDBJ databases">
        <title>Genomic Encyclopedia of Type Strains, Phase IV (KMG-IV): sequencing the most valuable type-strain genomes for metagenomic binning, comparative biology and taxonomic classification.</title>
        <authorList>
            <person name="Goeker M."/>
        </authorList>
    </citation>
    <scope>NUCLEOTIDE SEQUENCE [LARGE SCALE GENOMIC DNA]</scope>
    <source>
        <strain evidence="3 4">DSM 18063</strain>
    </source>
</reference>
<evidence type="ECO:0000313" key="3">
    <source>
        <dbReference type="EMBL" id="TCP40130.1"/>
    </source>
</evidence>
<dbReference type="PANTHER" id="PTHR13887:SF56">
    <property type="entry name" value="THIOREDOXIN-LIKE REDUCTASE RV2466C"/>
    <property type="match status" value="1"/>
</dbReference>
<dbReference type="InterPro" id="IPR036249">
    <property type="entry name" value="Thioredoxin-like_sf"/>
</dbReference>
<evidence type="ECO:0000313" key="4">
    <source>
        <dbReference type="Proteomes" id="UP000294835"/>
    </source>
</evidence>
<dbReference type="Proteomes" id="UP000294835">
    <property type="component" value="Unassembled WGS sequence"/>
</dbReference>
<evidence type="ECO:0000256" key="1">
    <source>
        <dbReference type="ARBA" id="ARBA00005791"/>
    </source>
</evidence>
<dbReference type="RefSeq" id="WP_132462908.1">
    <property type="nucleotide sequence ID" value="NZ_SLXP01000008.1"/>
</dbReference>
<dbReference type="PANTHER" id="PTHR13887">
    <property type="entry name" value="GLUTATHIONE S-TRANSFERASE KAPPA"/>
    <property type="match status" value="1"/>
</dbReference>
<protein>
    <submittedName>
        <fullName evidence="3">Thioredoxin-like protein</fullName>
    </submittedName>
</protein>
<name>A0A4R2PVS9_9RHOB</name>
<feature type="domain" description="Thioredoxin-like fold" evidence="2">
    <location>
        <begin position="45"/>
        <end position="212"/>
    </location>
</feature>
<accession>A0A4R2PVS9</accession>
<proteinExistence type="inferred from homology"/>
<comment type="similarity">
    <text evidence="1">Belongs to the thioredoxin family. DsbA subfamily.</text>
</comment>
<dbReference type="OrthoDB" id="8478320at2"/>
<dbReference type="SUPFAM" id="SSF52833">
    <property type="entry name" value="Thioredoxin-like"/>
    <property type="match status" value="1"/>
</dbReference>
<dbReference type="InterPro" id="IPR012336">
    <property type="entry name" value="Thioredoxin-like_fold"/>
</dbReference>